<gene>
    <name evidence="1" type="ORF">NHX12_016991</name>
</gene>
<comment type="caution">
    <text evidence="1">The sequence shown here is derived from an EMBL/GenBank/DDBJ whole genome shotgun (WGS) entry which is preliminary data.</text>
</comment>
<name>A0A9Q0D616_9TELE</name>
<dbReference type="EMBL" id="JANIIK010003529">
    <property type="protein sequence ID" value="KAJ3581150.1"/>
    <property type="molecule type" value="Genomic_DNA"/>
</dbReference>
<proteinExistence type="predicted"/>
<accession>A0A9Q0D616</accession>
<keyword evidence="2" id="KW-1185">Reference proteome</keyword>
<sequence>SDGSIALGARPPGVGMVGVVGGGESQQQRNGVGAQQVPGRPLHLQTVAQTQGGVPQHHLIITGLQDTQEDRQPWK</sequence>
<evidence type="ECO:0000313" key="1">
    <source>
        <dbReference type="EMBL" id="KAJ3581150.1"/>
    </source>
</evidence>
<dbReference type="Proteomes" id="UP001148018">
    <property type="component" value="Unassembled WGS sequence"/>
</dbReference>
<reference evidence="1" key="1">
    <citation type="submission" date="2022-07" db="EMBL/GenBank/DDBJ databases">
        <title>Chromosome-level genome of Muraenolepis orangiensis.</title>
        <authorList>
            <person name="Kim J."/>
        </authorList>
    </citation>
    <scope>NUCLEOTIDE SEQUENCE</scope>
    <source>
        <strain evidence="1">KU_S4_2022</strain>
        <tissue evidence="1">Muscle</tissue>
    </source>
</reference>
<dbReference type="AlphaFoldDB" id="A0A9Q0D616"/>
<protein>
    <submittedName>
        <fullName evidence="1">Uncharacterized protein</fullName>
    </submittedName>
</protein>
<feature type="non-terminal residue" evidence="1">
    <location>
        <position position="1"/>
    </location>
</feature>
<organism evidence="1 2">
    <name type="scientific">Muraenolepis orangiensis</name>
    <name type="common">Patagonian moray cod</name>
    <dbReference type="NCBI Taxonomy" id="630683"/>
    <lineage>
        <taxon>Eukaryota</taxon>
        <taxon>Metazoa</taxon>
        <taxon>Chordata</taxon>
        <taxon>Craniata</taxon>
        <taxon>Vertebrata</taxon>
        <taxon>Euteleostomi</taxon>
        <taxon>Actinopterygii</taxon>
        <taxon>Neopterygii</taxon>
        <taxon>Teleostei</taxon>
        <taxon>Neoteleostei</taxon>
        <taxon>Acanthomorphata</taxon>
        <taxon>Zeiogadaria</taxon>
        <taxon>Gadariae</taxon>
        <taxon>Gadiformes</taxon>
        <taxon>Muraenolepidoidei</taxon>
        <taxon>Muraenolepididae</taxon>
        <taxon>Muraenolepis</taxon>
    </lineage>
</organism>
<evidence type="ECO:0000313" key="2">
    <source>
        <dbReference type="Proteomes" id="UP001148018"/>
    </source>
</evidence>